<name>A0ABQ6HRG0_9MICO</name>
<organism evidence="2 3">
    <name type="scientific">Arsenicicoccus piscis</name>
    <dbReference type="NCBI Taxonomy" id="673954"/>
    <lineage>
        <taxon>Bacteria</taxon>
        <taxon>Bacillati</taxon>
        <taxon>Actinomycetota</taxon>
        <taxon>Actinomycetes</taxon>
        <taxon>Micrococcales</taxon>
        <taxon>Intrasporangiaceae</taxon>
        <taxon>Arsenicicoccus</taxon>
    </lineage>
</organism>
<dbReference type="RefSeq" id="WP_284284769.1">
    <property type="nucleotide sequence ID" value="NZ_BSUJ01000001.1"/>
</dbReference>
<protein>
    <submittedName>
        <fullName evidence="2">Acyl-CoA thioesterase</fullName>
    </submittedName>
</protein>
<evidence type="ECO:0000259" key="1">
    <source>
        <dbReference type="Pfam" id="PF08840"/>
    </source>
</evidence>
<dbReference type="InterPro" id="IPR029058">
    <property type="entry name" value="AB_hydrolase_fold"/>
</dbReference>
<keyword evidence="3" id="KW-1185">Reference proteome</keyword>
<feature type="domain" description="BAAT/Acyl-CoA thioester hydrolase C-terminal" evidence="1">
    <location>
        <begin position="69"/>
        <end position="233"/>
    </location>
</feature>
<dbReference type="PANTHER" id="PTHR10824">
    <property type="entry name" value="ACYL-COENZYME A THIOESTERASE-RELATED"/>
    <property type="match status" value="1"/>
</dbReference>
<dbReference type="Pfam" id="PF08840">
    <property type="entry name" value="BAAT_C"/>
    <property type="match status" value="1"/>
</dbReference>
<comment type="caution">
    <text evidence="2">The sequence shown here is derived from an EMBL/GenBank/DDBJ whole genome shotgun (WGS) entry which is preliminary data.</text>
</comment>
<dbReference type="Proteomes" id="UP001157109">
    <property type="component" value="Unassembled WGS sequence"/>
</dbReference>
<accession>A0ABQ6HRG0</accession>
<dbReference type="Gene3D" id="3.40.50.1820">
    <property type="entry name" value="alpha/beta hydrolase"/>
    <property type="match status" value="1"/>
</dbReference>
<proteinExistence type="predicted"/>
<sequence length="272" mass="28656">MTTPEQRLHLRLRPATRSGTGVLLVAGSSGRIDEGRARLLAAHGADVLVLRWFGAPGLQPGPFEVPLELFVEALDDLAVDNERLAVVGLSFGAEAALLLASKDARVETVVAFAPSAYVWAGVPDSAPGQTSHWTWAGLPVPFVPFVEEWEPTEDPPAYTPFYEACLAAADAQTLAAATIPVDGLAELVLVAGGDDQVWPATTFARDITGRRAAAGLPTRLVEHPAAGHRAILPGEAPVAAGRAMARGGTETADRELGARAWPHLVRVLRLHG</sequence>
<dbReference type="EMBL" id="BSUJ01000001">
    <property type="protein sequence ID" value="GMA21043.1"/>
    <property type="molecule type" value="Genomic_DNA"/>
</dbReference>
<evidence type="ECO:0000313" key="3">
    <source>
        <dbReference type="Proteomes" id="UP001157109"/>
    </source>
</evidence>
<reference evidence="3" key="1">
    <citation type="journal article" date="2019" name="Int. J. Syst. Evol. Microbiol.">
        <title>The Global Catalogue of Microorganisms (GCM) 10K type strain sequencing project: providing services to taxonomists for standard genome sequencing and annotation.</title>
        <authorList>
            <consortium name="The Broad Institute Genomics Platform"/>
            <consortium name="The Broad Institute Genome Sequencing Center for Infectious Disease"/>
            <person name="Wu L."/>
            <person name="Ma J."/>
        </authorList>
    </citation>
    <scope>NUCLEOTIDE SEQUENCE [LARGE SCALE GENOMIC DNA]</scope>
    <source>
        <strain evidence="3">NBRC 105830</strain>
    </source>
</reference>
<dbReference type="PANTHER" id="PTHR10824:SF4">
    <property type="entry name" value="ACYL-COENZYME A THIOESTERASE 1-LIKE"/>
    <property type="match status" value="1"/>
</dbReference>
<dbReference type="InterPro" id="IPR014940">
    <property type="entry name" value="BAAT_C"/>
</dbReference>
<evidence type="ECO:0000313" key="2">
    <source>
        <dbReference type="EMBL" id="GMA21043.1"/>
    </source>
</evidence>
<dbReference type="SUPFAM" id="SSF53474">
    <property type="entry name" value="alpha/beta-Hydrolases"/>
    <property type="match status" value="1"/>
</dbReference>
<gene>
    <name evidence="2" type="ORF">GCM10025862_30640</name>
</gene>